<proteinExistence type="inferred from homology"/>
<reference evidence="7 8" key="1">
    <citation type="submission" date="2015-03" db="EMBL/GenBank/DDBJ databases">
        <title>Draft genome sequences of two protease-producing strains of Arsukibacterium isolated from two cold and alkaline environments.</title>
        <authorList>
            <person name="Lylloff J.E."/>
            <person name="Skov L.B."/>
            <person name="Jepsen M."/>
            <person name="Hallin P.F."/>
            <person name="Sorensen S.J."/>
            <person name="Stougaard P."/>
            <person name="Glaring M.A."/>
        </authorList>
    </citation>
    <scope>NUCLEOTIDE SEQUENCE [LARGE SCALE GENOMIC DNA]</scope>
    <source>
        <strain evidence="7 8">GCM72</strain>
    </source>
</reference>
<evidence type="ECO:0000256" key="4">
    <source>
        <dbReference type="ARBA" id="ARBA00023163"/>
    </source>
</evidence>
<gene>
    <name evidence="7" type="ORF">WG68_14325</name>
</gene>
<dbReference type="GO" id="GO:0016987">
    <property type="term" value="F:sigma factor activity"/>
    <property type="evidence" value="ECO:0007669"/>
    <property type="project" value="UniProtKB-KW"/>
</dbReference>
<keyword evidence="8" id="KW-1185">Reference proteome</keyword>
<accession>A0A0M2V1J7</accession>
<dbReference type="NCBIfam" id="TIGR02937">
    <property type="entry name" value="sigma70-ECF"/>
    <property type="match status" value="1"/>
</dbReference>
<evidence type="ECO:0000256" key="2">
    <source>
        <dbReference type="ARBA" id="ARBA00023015"/>
    </source>
</evidence>
<dbReference type="Pfam" id="PF22029">
    <property type="entry name" value="PhyR_sigma2"/>
    <property type="match status" value="1"/>
</dbReference>
<dbReference type="SUPFAM" id="SSF88659">
    <property type="entry name" value="Sigma3 and sigma4 domains of RNA polymerase sigma factors"/>
    <property type="match status" value="1"/>
</dbReference>
<dbReference type="Proteomes" id="UP000034228">
    <property type="component" value="Unassembled WGS sequence"/>
</dbReference>
<evidence type="ECO:0000313" key="8">
    <source>
        <dbReference type="Proteomes" id="UP000034228"/>
    </source>
</evidence>
<dbReference type="InterPro" id="IPR039425">
    <property type="entry name" value="RNA_pol_sigma-70-like"/>
</dbReference>
<evidence type="ECO:0000313" key="7">
    <source>
        <dbReference type="EMBL" id="KKO44717.1"/>
    </source>
</evidence>
<dbReference type="InterPro" id="IPR013324">
    <property type="entry name" value="RNA_pol_sigma_r3/r4-like"/>
</dbReference>
<dbReference type="GO" id="GO:0003677">
    <property type="term" value="F:DNA binding"/>
    <property type="evidence" value="ECO:0007669"/>
    <property type="project" value="InterPro"/>
</dbReference>
<dbReference type="InterPro" id="IPR013325">
    <property type="entry name" value="RNA_pol_sigma_r2"/>
</dbReference>
<comment type="caution">
    <text evidence="7">The sequence shown here is derived from an EMBL/GenBank/DDBJ whole genome shotgun (WGS) entry which is preliminary data.</text>
</comment>
<organism evidence="7 8">
    <name type="scientific">Arsukibacterium ikkense</name>
    <dbReference type="NCBI Taxonomy" id="336831"/>
    <lineage>
        <taxon>Bacteria</taxon>
        <taxon>Pseudomonadati</taxon>
        <taxon>Pseudomonadota</taxon>
        <taxon>Gammaproteobacteria</taxon>
        <taxon>Chromatiales</taxon>
        <taxon>Chromatiaceae</taxon>
        <taxon>Arsukibacterium</taxon>
    </lineage>
</organism>
<name>A0A0M2V1J7_9GAMM</name>
<dbReference type="InterPro" id="IPR053866">
    <property type="entry name" value="PhyR_sigma2"/>
</dbReference>
<keyword evidence="3" id="KW-0731">Sigma factor</keyword>
<dbReference type="RefSeq" id="WP_046558389.1">
    <property type="nucleotide sequence ID" value="NZ_LAHO01000014.1"/>
</dbReference>
<dbReference type="GO" id="GO:0006352">
    <property type="term" value="P:DNA-templated transcription initiation"/>
    <property type="evidence" value="ECO:0007669"/>
    <property type="project" value="InterPro"/>
</dbReference>
<dbReference type="Pfam" id="PF08281">
    <property type="entry name" value="Sigma70_r4_2"/>
    <property type="match status" value="1"/>
</dbReference>
<dbReference type="EMBL" id="LAHO01000014">
    <property type="protein sequence ID" value="KKO44717.1"/>
    <property type="molecule type" value="Genomic_DNA"/>
</dbReference>
<dbReference type="OrthoDB" id="9797134at2"/>
<keyword evidence="2" id="KW-0805">Transcription regulation</keyword>
<evidence type="ECO:0000259" key="5">
    <source>
        <dbReference type="Pfam" id="PF08281"/>
    </source>
</evidence>
<protein>
    <recommendedName>
        <fullName evidence="9">RNA polymerase sigma 70</fullName>
    </recommendedName>
</protein>
<dbReference type="InterPro" id="IPR013249">
    <property type="entry name" value="RNA_pol_sigma70_r4_t2"/>
</dbReference>
<dbReference type="SUPFAM" id="SSF88946">
    <property type="entry name" value="Sigma2 domain of RNA polymerase sigma factors"/>
    <property type="match status" value="1"/>
</dbReference>
<dbReference type="PANTHER" id="PTHR43133">
    <property type="entry name" value="RNA POLYMERASE ECF-TYPE SIGMA FACTO"/>
    <property type="match status" value="1"/>
</dbReference>
<evidence type="ECO:0008006" key="9">
    <source>
        <dbReference type="Google" id="ProtNLM"/>
    </source>
</evidence>
<dbReference type="Gene3D" id="1.20.140.160">
    <property type="match status" value="1"/>
</dbReference>
<dbReference type="CDD" id="cd06171">
    <property type="entry name" value="Sigma70_r4"/>
    <property type="match status" value="1"/>
</dbReference>
<evidence type="ECO:0000256" key="1">
    <source>
        <dbReference type="ARBA" id="ARBA00010641"/>
    </source>
</evidence>
<evidence type="ECO:0000259" key="6">
    <source>
        <dbReference type="Pfam" id="PF22029"/>
    </source>
</evidence>
<dbReference type="PANTHER" id="PTHR43133:SF25">
    <property type="entry name" value="RNA POLYMERASE SIGMA FACTOR RFAY-RELATED"/>
    <property type="match status" value="1"/>
</dbReference>
<sequence>MNRKVLGEILPDLRRYCYSLTGSIADADDLVQSVLEKILRKPVPAEVPVLKWAFRVCSNMWIDEYRARQVRNNAVDNELHQATAAIDSEATMQLDETLKQVQLALAELEPEQRQILALIAVRGMSYQEVADILQIPTGTVMSRLGRARVQLTKQMLLLEQKGRLA</sequence>
<comment type="similarity">
    <text evidence="1">Belongs to the sigma-70 factor family. ECF subfamily.</text>
</comment>
<evidence type="ECO:0000256" key="3">
    <source>
        <dbReference type="ARBA" id="ARBA00023082"/>
    </source>
</evidence>
<dbReference type="InterPro" id="IPR014284">
    <property type="entry name" value="RNA_pol_sigma-70_dom"/>
</dbReference>
<feature type="domain" description="RNA polymerase sigma factor 70 region 4 type 2" evidence="5">
    <location>
        <begin position="99"/>
        <end position="151"/>
    </location>
</feature>
<dbReference type="STRING" id="336831.WG68_14325"/>
<feature type="domain" description="PhyR sigma2" evidence="6">
    <location>
        <begin position="8"/>
        <end position="42"/>
    </location>
</feature>
<dbReference type="AlphaFoldDB" id="A0A0M2V1J7"/>
<keyword evidence="4" id="KW-0804">Transcription</keyword>